<protein>
    <submittedName>
        <fullName evidence="6">NAD(P)-dependent oxidoreductase</fullName>
        <ecNumber evidence="6">1.1.-.-</ecNumber>
    </submittedName>
</protein>
<dbReference type="InterPro" id="IPR036291">
    <property type="entry name" value="NAD(P)-bd_dom_sf"/>
</dbReference>
<gene>
    <name evidence="6" type="ORF">ACFSHS_00305</name>
</gene>
<comment type="caution">
    <text evidence="6">The sequence shown here is derived from an EMBL/GenBank/DDBJ whole genome shotgun (WGS) entry which is preliminary data.</text>
</comment>
<evidence type="ECO:0000256" key="2">
    <source>
        <dbReference type="ARBA" id="ARBA00023002"/>
    </source>
</evidence>
<dbReference type="PIRSF" id="PIRSF000103">
    <property type="entry name" value="HIBADH"/>
    <property type="match status" value="1"/>
</dbReference>
<feature type="domain" description="3-hydroxyisobutyrate dehydrogenase-like NAD-binding" evidence="5">
    <location>
        <begin position="165"/>
        <end position="286"/>
    </location>
</feature>
<evidence type="ECO:0000313" key="7">
    <source>
        <dbReference type="Proteomes" id="UP001597402"/>
    </source>
</evidence>
<name>A0ABW4X3P1_9ACTN</name>
<dbReference type="PANTHER" id="PTHR43060">
    <property type="entry name" value="3-HYDROXYISOBUTYRATE DEHYDROGENASE-LIKE 1, MITOCHONDRIAL-RELATED"/>
    <property type="match status" value="1"/>
</dbReference>
<organism evidence="6 7">
    <name type="scientific">Blastococcus deserti</name>
    <dbReference type="NCBI Taxonomy" id="2259033"/>
    <lineage>
        <taxon>Bacteria</taxon>
        <taxon>Bacillati</taxon>
        <taxon>Actinomycetota</taxon>
        <taxon>Actinomycetes</taxon>
        <taxon>Geodermatophilales</taxon>
        <taxon>Geodermatophilaceae</taxon>
        <taxon>Blastococcus</taxon>
    </lineage>
</organism>
<dbReference type="RefSeq" id="WP_376870349.1">
    <property type="nucleotide sequence ID" value="NZ_JBHUHP010000001.1"/>
</dbReference>
<dbReference type="InterPro" id="IPR015815">
    <property type="entry name" value="HIBADH-related"/>
</dbReference>
<dbReference type="Gene3D" id="1.10.1040.10">
    <property type="entry name" value="N-(1-d-carboxylethyl)-l-norvaline Dehydrogenase, domain 2"/>
    <property type="match status" value="1"/>
</dbReference>
<dbReference type="Pfam" id="PF14833">
    <property type="entry name" value="NAD_binding_11"/>
    <property type="match status" value="1"/>
</dbReference>
<sequence length="290" mass="29165">MTQVGWIGLGAMGRPMAARLLDGGHRVVGYDVDPAAVAALGDGAEAAASPAEAAAGCDVLAVMVATGAQADDVLFGNRGAAPELRPGAVVLIMATVGPAVVQAIAARLAEQGVHLVDAPVSGGVARATTGELLMMVSGPEEAVAAVAPLLDAMSSRAPVVGAAPGDGQKVKLVNQLLCGVHIAAAAEGLAYAEALGLDAEACWEVIRHGAAASFMLDDRGSRMVHGAGEQVKSALDIFVKDMGLVLAAARENVYPAPLASVAEQLYLTGRRAGLGPADDSNLIEVLRGKR</sequence>
<accession>A0ABW4X3P1</accession>
<keyword evidence="3" id="KW-0520">NAD</keyword>
<dbReference type="Pfam" id="PF03446">
    <property type="entry name" value="NAD_binding_2"/>
    <property type="match status" value="1"/>
</dbReference>
<evidence type="ECO:0000313" key="6">
    <source>
        <dbReference type="EMBL" id="MFD2090006.1"/>
    </source>
</evidence>
<dbReference type="InterPro" id="IPR006115">
    <property type="entry name" value="6PGDH_NADP-bd"/>
</dbReference>
<feature type="domain" description="6-phosphogluconate dehydrogenase NADP-binding" evidence="4">
    <location>
        <begin position="3"/>
        <end position="159"/>
    </location>
</feature>
<reference evidence="7" key="1">
    <citation type="journal article" date="2019" name="Int. J. Syst. Evol. Microbiol.">
        <title>The Global Catalogue of Microorganisms (GCM) 10K type strain sequencing project: providing services to taxonomists for standard genome sequencing and annotation.</title>
        <authorList>
            <consortium name="The Broad Institute Genomics Platform"/>
            <consortium name="The Broad Institute Genome Sequencing Center for Infectious Disease"/>
            <person name="Wu L."/>
            <person name="Ma J."/>
        </authorList>
    </citation>
    <scope>NUCLEOTIDE SEQUENCE [LARGE SCALE GENOMIC DNA]</scope>
    <source>
        <strain evidence="7">JCM 3338</strain>
    </source>
</reference>
<evidence type="ECO:0000256" key="3">
    <source>
        <dbReference type="ARBA" id="ARBA00023027"/>
    </source>
</evidence>
<dbReference type="SUPFAM" id="SSF51735">
    <property type="entry name" value="NAD(P)-binding Rossmann-fold domains"/>
    <property type="match status" value="1"/>
</dbReference>
<keyword evidence="7" id="KW-1185">Reference proteome</keyword>
<evidence type="ECO:0000259" key="5">
    <source>
        <dbReference type="Pfam" id="PF14833"/>
    </source>
</evidence>
<evidence type="ECO:0000256" key="1">
    <source>
        <dbReference type="ARBA" id="ARBA00009080"/>
    </source>
</evidence>
<dbReference type="GO" id="GO:0016491">
    <property type="term" value="F:oxidoreductase activity"/>
    <property type="evidence" value="ECO:0007669"/>
    <property type="project" value="UniProtKB-KW"/>
</dbReference>
<dbReference type="InterPro" id="IPR008927">
    <property type="entry name" value="6-PGluconate_DH-like_C_sf"/>
</dbReference>
<dbReference type="EC" id="1.1.-.-" evidence="6"/>
<dbReference type="InterPro" id="IPR029154">
    <property type="entry name" value="HIBADH-like_NADP-bd"/>
</dbReference>
<dbReference type="InterPro" id="IPR013328">
    <property type="entry name" value="6PGD_dom2"/>
</dbReference>
<keyword evidence="2 6" id="KW-0560">Oxidoreductase</keyword>
<dbReference type="Proteomes" id="UP001597402">
    <property type="component" value="Unassembled WGS sequence"/>
</dbReference>
<proteinExistence type="inferred from homology"/>
<dbReference type="EMBL" id="JBHUHP010000001">
    <property type="protein sequence ID" value="MFD2090006.1"/>
    <property type="molecule type" value="Genomic_DNA"/>
</dbReference>
<dbReference type="Gene3D" id="3.40.50.720">
    <property type="entry name" value="NAD(P)-binding Rossmann-like Domain"/>
    <property type="match status" value="1"/>
</dbReference>
<dbReference type="PANTHER" id="PTHR43060:SF15">
    <property type="entry name" value="3-HYDROXYISOBUTYRATE DEHYDROGENASE-LIKE 1, MITOCHONDRIAL-RELATED"/>
    <property type="match status" value="1"/>
</dbReference>
<dbReference type="SUPFAM" id="SSF48179">
    <property type="entry name" value="6-phosphogluconate dehydrogenase C-terminal domain-like"/>
    <property type="match status" value="1"/>
</dbReference>
<evidence type="ECO:0000259" key="4">
    <source>
        <dbReference type="Pfam" id="PF03446"/>
    </source>
</evidence>
<comment type="similarity">
    <text evidence="1">Belongs to the HIBADH-related family.</text>
</comment>